<evidence type="ECO:0000313" key="2">
    <source>
        <dbReference type="EMBL" id="KAG2205243.1"/>
    </source>
</evidence>
<dbReference type="EMBL" id="JAEPRD010000038">
    <property type="protein sequence ID" value="KAG2205243.1"/>
    <property type="molecule type" value="Genomic_DNA"/>
</dbReference>
<reference evidence="2" key="1">
    <citation type="submission" date="2020-12" db="EMBL/GenBank/DDBJ databases">
        <title>Metabolic potential, ecology and presence of endohyphal bacteria is reflected in genomic diversity of Mucoromycotina.</title>
        <authorList>
            <person name="Muszewska A."/>
            <person name="Okrasinska A."/>
            <person name="Steczkiewicz K."/>
            <person name="Drgas O."/>
            <person name="Orlowska M."/>
            <person name="Perlinska-Lenart U."/>
            <person name="Aleksandrzak-Piekarczyk T."/>
            <person name="Szatraj K."/>
            <person name="Zielenkiewicz U."/>
            <person name="Pilsyk S."/>
            <person name="Malc E."/>
            <person name="Mieczkowski P."/>
            <person name="Kruszewska J.S."/>
            <person name="Biernat P."/>
            <person name="Pawlowska J."/>
        </authorList>
    </citation>
    <scope>NUCLEOTIDE SEQUENCE</scope>
    <source>
        <strain evidence="2">WA0000017839</strain>
    </source>
</reference>
<comment type="caution">
    <text evidence="2">The sequence shown here is derived from an EMBL/GenBank/DDBJ whole genome shotgun (WGS) entry which is preliminary data.</text>
</comment>
<sequence length="203" mass="22713">MPAPTLLKSKWNTFITKLSPTHEHAPQPRRRRSSAEDHSNNNIKNQKRRKHSDAVSVGTYESNVSIADKFRQVIPFFRRSTCSNMSSEENLPTTATTTTTTAAAPVTVCTATCDYYKQLDELKSLYTLAVDEINYAEDSQGSSYYSGDLVTAREALDDCANAFMQLLAQINDLLTREGLQSSMAPKLLRLQKRLDALPDIEDC</sequence>
<evidence type="ECO:0000313" key="3">
    <source>
        <dbReference type="Proteomes" id="UP000603453"/>
    </source>
</evidence>
<accession>A0A8H7R8K9</accession>
<feature type="region of interest" description="Disordered" evidence="1">
    <location>
        <begin position="17"/>
        <end position="56"/>
    </location>
</feature>
<proteinExistence type="predicted"/>
<dbReference type="Proteomes" id="UP000603453">
    <property type="component" value="Unassembled WGS sequence"/>
</dbReference>
<name>A0A8H7R8K9_9FUNG</name>
<dbReference type="OrthoDB" id="273230at2759"/>
<dbReference type="AlphaFoldDB" id="A0A8H7R8K9"/>
<keyword evidence="3" id="KW-1185">Reference proteome</keyword>
<protein>
    <submittedName>
        <fullName evidence="2">Uncharacterized protein</fullName>
    </submittedName>
</protein>
<gene>
    <name evidence="2" type="ORF">INT47_009508</name>
</gene>
<evidence type="ECO:0000256" key="1">
    <source>
        <dbReference type="SAM" id="MobiDB-lite"/>
    </source>
</evidence>
<organism evidence="2 3">
    <name type="scientific">Mucor saturninus</name>
    <dbReference type="NCBI Taxonomy" id="64648"/>
    <lineage>
        <taxon>Eukaryota</taxon>
        <taxon>Fungi</taxon>
        <taxon>Fungi incertae sedis</taxon>
        <taxon>Mucoromycota</taxon>
        <taxon>Mucoromycotina</taxon>
        <taxon>Mucoromycetes</taxon>
        <taxon>Mucorales</taxon>
        <taxon>Mucorineae</taxon>
        <taxon>Mucoraceae</taxon>
        <taxon>Mucor</taxon>
    </lineage>
</organism>